<protein>
    <submittedName>
        <fullName evidence="2">Uncharacterized protein</fullName>
    </submittedName>
</protein>
<organism evidence="2 3">
    <name type="scientific">Salirhabdus euzebyi</name>
    <dbReference type="NCBI Taxonomy" id="394506"/>
    <lineage>
        <taxon>Bacteria</taxon>
        <taxon>Bacillati</taxon>
        <taxon>Bacillota</taxon>
        <taxon>Bacilli</taxon>
        <taxon>Bacillales</taxon>
        <taxon>Bacillaceae</taxon>
        <taxon>Salirhabdus</taxon>
    </lineage>
</organism>
<dbReference type="EMBL" id="JACHGH010000011">
    <property type="protein sequence ID" value="MBB6454653.1"/>
    <property type="molecule type" value="Genomic_DNA"/>
</dbReference>
<sequence length="68" mass="7857">MPDPNKEGKFLDSRTKYDNDVDRMINEGMAGGTVGKDYNRVQIEEARKLPKQGEDWPDARQARTEEEE</sequence>
<reference evidence="2 3" key="1">
    <citation type="submission" date="2020-08" db="EMBL/GenBank/DDBJ databases">
        <title>Genomic Encyclopedia of Type Strains, Phase IV (KMG-IV): sequencing the most valuable type-strain genomes for metagenomic binning, comparative biology and taxonomic classification.</title>
        <authorList>
            <person name="Goeker M."/>
        </authorList>
    </citation>
    <scope>NUCLEOTIDE SEQUENCE [LARGE SCALE GENOMIC DNA]</scope>
    <source>
        <strain evidence="2 3">DSM 19612</strain>
    </source>
</reference>
<accession>A0A841Q8K3</accession>
<evidence type="ECO:0000256" key="1">
    <source>
        <dbReference type="SAM" id="MobiDB-lite"/>
    </source>
</evidence>
<keyword evidence="3" id="KW-1185">Reference proteome</keyword>
<evidence type="ECO:0000313" key="2">
    <source>
        <dbReference type="EMBL" id="MBB6454653.1"/>
    </source>
</evidence>
<proteinExistence type="predicted"/>
<dbReference type="Proteomes" id="UP000581688">
    <property type="component" value="Unassembled WGS sequence"/>
</dbReference>
<name>A0A841Q8K3_9BACI</name>
<comment type="caution">
    <text evidence="2">The sequence shown here is derived from an EMBL/GenBank/DDBJ whole genome shotgun (WGS) entry which is preliminary data.</text>
</comment>
<dbReference type="RefSeq" id="WP_174497154.1">
    <property type="nucleotide sequence ID" value="NZ_CADDWK010000012.1"/>
</dbReference>
<feature type="region of interest" description="Disordered" evidence="1">
    <location>
        <begin position="46"/>
        <end position="68"/>
    </location>
</feature>
<dbReference type="AlphaFoldDB" id="A0A841Q8K3"/>
<evidence type="ECO:0000313" key="3">
    <source>
        <dbReference type="Proteomes" id="UP000581688"/>
    </source>
</evidence>
<gene>
    <name evidence="2" type="ORF">HNQ94_003142</name>
</gene>